<dbReference type="EMBL" id="JAATIP010000075">
    <property type="protein sequence ID" value="KAF4378221.1"/>
    <property type="molecule type" value="Genomic_DNA"/>
</dbReference>
<proteinExistence type="predicted"/>
<evidence type="ECO:0000256" key="1">
    <source>
        <dbReference type="SAM" id="MobiDB-lite"/>
    </source>
</evidence>
<feature type="region of interest" description="Disordered" evidence="1">
    <location>
        <begin position="78"/>
        <end position="103"/>
    </location>
</feature>
<reference evidence="4 5" key="1">
    <citation type="journal article" date="2020" name="bioRxiv">
        <title>Sequence and annotation of 42 cannabis genomes reveals extensive copy number variation in cannabinoid synthesis and pathogen resistance genes.</title>
        <authorList>
            <person name="Mckernan K.J."/>
            <person name="Helbert Y."/>
            <person name="Kane L.T."/>
            <person name="Ebling H."/>
            <person name="Zhang L."/>
            <person name="Liu B."/>
            <person name="Eaton Z."/>
            <person name="Mclaughlin S."/>
            <person name="Kingan S."/>
            <person name="Baybayan P."/>
            <person name="Concepcion G."/>
            <person name="Jordan M."/>
            <person name="Riva A."/>
            <person name="Barbazuk W."/>
            <person name="Harkins T."/>
        </authorList>
    </citation>
    <scope>NUCLEOTIDE SEQUENCE [LARGE SCALE GENOMIC DNA]</scope>
    <source>
        <strain evidence="4 5">cv. Jamaican Lion 4</strain>
        <strain evidence="2">Father</strain>
        <strain evidence="3">Mother</strain>
        <tissue evidence="2">Leaf</tissue>
    </source>
</reference>
<comment type="caution">
    <text evidence="2">The sequence shown here is derived from an EMBL/GenBank/DDBJ whole genome shotgun (WGS) entry which is preliminary data.</text>
</comment>
<dbReference type="AlphaFoldDB" id="A0A7J6E538"/>
<protein>
    <submittedName>
        <fullName evidence="2">Uncharacterized protein</fullName>
    </submittedName>
</protein>
<evidence type="ECO:0000313" key="4">
    <source>
        <dbReference type="Proteomes" id="UP000525078"/>
    </source>
</evidence>
<evidence type="ECO:0000313" key="3">
    <source>
        <dbReference type="EMBL" id="KAF4378221.1"/>
    </source>
</evidence>
<dbReference type="Proteomes" id="UP000525078">
    <property type="component" value="Unassembled WGS sequence"/>
</dbReference>
<dbReference type="EMBL" id="JAATIQ010000504">
    <property type="protein sequence ID" value="KAF4353482.1"/>
    <property type="molecule type" value="Genomic_DNA"/>
</dbReference>
<organism evidence="2 5">
    <name type="scientific">Cannabis sativa</name>
    <name type="common">Hemp</name>
    <name type="synonym">Marijuana</name>
    <dbReference type="NCBI Taxonomy" id="3483"/>
    <lineage>
        <taxon>Eukaryota</taxon>
        <taxon>Viridiplantae</taxon>
        <taxon>Streptophyta</taxon>
        <taxon>Embryophyta</taxon>
        <taxon>Tracheophyta</taxon>
        <taxon>Spermatophyta</taxon>
        <taxon>Magnoliopsida</taxon>
        <taxon>eudicotyledons</taxon>
        <taxon>Gunneridae</taxon>
        <taxon>Pentapetalae</taxon>
        <taxon>rosids</taxon>
        <taxon>fabids</taxon>
        <taxon>Rosales</taxon>
        <taxon>Cannabaceae</taxon>
        <taxon>Cannabis</taxon>
    </lineage>
</organism>
<evidence type="ECO:0000313" key="5">
    <source>
        <dbReference type="Proteomes" id="UP000583929"/>
    </source>
</evidence>
<gene>
    <name evidence="3" type="ORF">F8388_010660</name>
    <name evidence="2" type="ORF">G4B88_016466</name>
</gene>
<feature type="compositionally biased region" description="Basic and acidic residues" evidence="1">
    <location>
        <begin position="93"/>
        <end position="103"/>
    </location>
</feature>
<name>A0A7J6E538_CANSA</name>
<keyword evidence="5" id="KW-1185">Reference proteome</keyword>
<evidence type="ECO:0000313" key="2">
    <source>
        <dbReference type="EMBL" id="KAF4353482.1"/>
    </source>
</evidence>
<dbReference type="Proteomes" id="UP000583929">
    <property type="component" value="Unassembled WGS sequence"/>
</dbReference>
<accession>A0A7J6E538</accession>
<sequence length="197" mass="22349">MEFLILSFSSVDRFHYPLYVEFHRDVLSSPLIPNDTPLIPNETHETHTPYTLKNSRPLYPKKPTPVLILISSEASPNREHLSRHHPTPFCSLSDHDDDHKESPPMKHLRLRRVLLQRMKEEIRSFVLLASEEVARLSSSVLQGSVSEFCFHNCKPAPVIIVPGKGIHYKLYSISDVPKWDSIVGVLKASASVHTGVV</sequence>